<dbReference type="PROSITE" id="PS50294">
    <property type="entry name" value="WD_REPEATS_REGION"/>
    <property type="match status" value="1"/>
</dbReference>
<dbReference type="InterPro" id="IPR024977">
    <property type="entry name" value="Apc4-like_WD40_dom"/>
</dbReference>
<organism evidence="3 4">
    <name type="scientific">Colletotrichum fioriniae PJ7</name>
    <dbReference type="NCBI Taxonomy" id="1445577"/>
    <lineage>
        <taxon>Eukaryota</taxon>
        <taxon>Fungi</taxon>
        <taxon>Dikarya</taxon>
        <taxon>Ascomycota</taxon>
        <taxon>Pezizomycotina</taxon>
        <taxon>Sordariomycetes</taxon>
        <taxon>Hypocreomycetidae</taxon>
        <taxon>Glomerellales</taxon>
        <taxon>Glomerellaceae</taxon>
        <taxon>Colletotrichum</taxon>
        <taxon>Colletotrichum acutatum species complex</taxon>
    </lineage>
</organism>
<gene>
    <name evidence="3" type="ORF">CFIO01_11230</name>
</gene>
<dbReference type="HOGENOM" id="CLU_023816_0_0_1"/>
<name>A0A010RX51_9PEZI</name>
<dbReference type="AlphaFoldDB" id="A0A010RX51"/>
<keyword evidence="1" id="KW-0853">WD repeat</keyword>
<dbReference type="Pfam" id="PF12894">
    <property type="entry name" value="ANAPC4_WD40"/>
    <property type="match status" value="1"/>
</dbReference>
<dbReference type="EMBL" id="JARH01000787">
    <property type="protein sequence ID" value="EXF76853.1"/>
    <property type="molecule type" value="Genomic_DNA"/>
</dbReference>
<dbReference type="SUPFAM" id="SSF82171">
    <property type="entry name" value="DPP6 N-terminal domain-like"/>
    <property type="match status" value="1"/>
</dbReference>
<evidence type="ECO:0000313" key="4">
    <source>
        <dbReference type="Proteomes" id="UP000020467"/>
    </source>
</evidence>
<sequence>MSTSDANSINSECHQLQAALSPATAALRDFIAAHPEAEAQLSPVLEQVLLLSDSIVALRRSVASCEGDDQLLNETRHVPAFCTEVVGQIVGSVSDTVPEKSRWSLSRRGDDAWRSAASRAAALGSHLTTGRRTISLAVDALELVQHLHRAEEAGESPPYATSSVLQEINSIKEILNRHPASDQSLSPQKLAGFLNFLRTFIDSQSTTVPASDMARLSVTADNAGSSTYSMSAAPSVDGDVNPYPTLLVPAPAHATFRHVGKITMNLEKEPVDIRFTSATDPTSFAVSNFFKDISLFDAASGERRRTIKVKGVNMVFSPLMDLVAVTTEHHDEYVNRFPKPILTSHDMVHFERPALYVVEWVNDNSPNARKFFLQWHGIRAFSFSPDGQLLAIKGVRNRVEIVTAAKGQGYSVVRSHTDEVTHAEWTADCTRLVTASKDGTLRITNVETGRNIAKIEMEDWRNPLRLAVSPAGVIASIWGRTVTIWDPESGAMNSYNLETAKGSEGVPLAISPDLRWVVYRSDDGADATDLATGKIVYSARLESGFAVSAAFAGNGQYMVVGRCLHGHHARNDSGILNVWEIQA</sequence>
<dbReference type="Gene3D" id="2.130.10.10">
    <property type="entry name" value="YVTN repeat-like/Quinoprotein amine dehydrogenase"/>
    <property type="match status" value="1"/>
</dbReference>
<dbReference type="KEGG" id="cfj:CFIO01_11230"/>
<feature type="repeat" description="WD" evidence="1">
    <location>
        <begin position="413"/>
        <end position="454"/>
    </location>
</feature>
<dbReference type="SMART" id="SM00320">
    <property type="entry name" value="WD40"/>
    <property type="match status" value="2"/>
</dbReference>
<reference evidence="3 4" key="1">
    <citation type="submission" date="2014-02" db="EMBL/GenBank/DDBJ databases">
        <title>The genome sequence of Colletotrichum fioriniae PJ7.</title>
        <authorList>
            <person name="Baroncelli R."/>
            <person name="Thon M.R."/>
        </authorList>
    </citation>
    <scope>NUCLEOTIDE SEQUENCE [LARGE SCALE GENOMIC DNA]</scope>
    <source>
        <strain evidence="3 4">PJ7</strain>
    </source>
</reference>
<dbReference type="PANTHER" id="PTHR45048:SF1">
    <property type="entry name" value="WD REPEAT-CONTAINING PROTEIN 88"/>
    <property type="match status" value="1"/>
</dbReference>
<dbReference type="PANTHER" id="PTHR45048">
    <property type="match status" value="1"/>
</dbReference>
<feature type="domain" description="Anaphase-promoting complex subunit 4-like WD40" evidence="2">
    <location>
        <begin position="314"/>
        <end position="427"/>
    </location>
</feature>
<keyword evidence="4" id="KW-1185">Reference proteome</keyword>
<protein>
    <submittedName>
        <fullName evidence="3">Ribosome assembly protein 4</fullName>
    </submittedName>
</protein>
<dbReference type="eggNOG" id="KOG0295">
    <property type="taxonomic scope" value="Eukaryota"/>
</dbReference>
<comment type="caution">
    <text evidence="3">The sequence shown here is derived from an EMBL/GenBank/DDBJ whole genome shotgun (WGS) entry which is preliminary data.</text>
</comment>
<evidence type="ECO:0000259" key="2">
    <source>
        <dbReference type="Pfam" id="PF12894"/>
    </source>
</evidence>
<dbReference type="Proteomes" id="UP000020467">
    <property type="component" value="Unassembled WGS sequence"/>
</dbReference>
<dbReference type="PROSITE" id="PS50082">
    <property type="entry name" value="WD_REPEATS_2"/>
    <property type="match status" value="1"/>
</dbReference>
<dbReference type="InterPro" id="IPR001680">
    <property type="entry name" value="WD40_rpt"/>
</dbReference>
<evidence type="ECO:0000256" key="1">
    <source>
        <dbReference type="PROSITE-ProRule" id="PRU00221"/>
    </source>
</evidence>
<evidence type="ECO:0000313" key="3">
    <source>
        <dbReference type="EMBL" id="EXF76853.1"/>
    </source>
</evidence>
<proteinExistence type="predicted"/>
<dbReference type="InterPro" id="IPR015943">
    <property type="entry name" value="WD40/YVTN_repeat-like_dom_sf"/>
</dbReference>
<accession>A0A010RX51</accession>
<dbReference type="OrthoDB" id="2013972at2759"/>